<keyword evidence="4" id="KW-1185">Reference proteome</keyword>
<gene>
    <name evidence="3" type="ORF">ARC23_02095</name>
</gene>
<proteinExistence type="predicted"/>
<reference evidence="3 4" key="1">
    <citation type="journal article" date="2016" name="Front. Microbiol.">
        <title>Genome Sequence of Type Strains of Genus Stenotrophomonas.</title>
        <authorList>
            <person name="Patil P.P."/>
            <person name="Midha S."/>
            <person name="Kumar S."/>
            <person name="Patil P.B."/>
        </authorList>
    </citation>
    <scope>NUCLEOTIDE SEQUENCE [LARGE SCALE GENOMIC DNA]</scope>
    <source>
        <strain evidence="3 4">LMG 978</strain>
    </source>
</reference>
<dbReference type="GO" id="GO:0032259">
    <property type="term" value="P:methylation"/>
    <property type="evidence" value="ECO:0007669"/>
    <property type="project" value="UniProtKB-KW"/>
</dbReference>
<feature type="signal peptide" evidence="2">
    <location>
        <begin position="1"/>
        <end position="26"/>
    </location>
</feature>
<organism evidence="3 4">
    <name type="scientific">Stenotrophomonas beteli</name>
    <dbReference type="NCBI Taxonomy" id="3384461"/>
    <lineage>
        <taxon>Bacteria</taxon>
        <taxon>Pseudomonadati</taxon>
        <taxon>Pseudomonadota</taxon>
        <taxon>Gammaproteobacteria</taxon>
        <taxon>Lysobacterales</taxon>
        <taxon>Lysobacteraceae</taxon>
        <taxon>Stenotrophomonas</taxon>
        <taxon>Stenotrophomonas maltophilia group</taxon>
    </lineage>
</organism>
<feature type="region of interest" description="Disordered" evidence="1">
    <location>
        <begin position="239"/>
        <end position="263"/>
    </location>
</feature>
<dbReference type="Proteomes" id="UP000051757">
    <property type="component" value="Unassembled WGS sequence"/>
</dbReference>
<dbReference type="SUPFAM" id="SSF53335">
    <property type="entry name" value="S-adenosyl-L-methionine-dependent methyltransferases"/>
    <property type="match status" value="1"/>
</dbReference>
<keyword evidence="3" id="KW-0489">Methyltransferase</keyword>
<comment type="caution">
    <text evidence="3">The sequence shown here is derived from an EMBL/GenBank/DDBJ whole genome shotgun (WGS) entry which is preliminary data.</text>
</comment>
<evidence type="ECO:0000256" key="1">
    <source>
        <dbReference type="SAM" id="MobiDB-lite"/>
    </source>
</evidence>
<name>A0A0R0B6W7_9GAMM</name>
<dbReference type="AlphaFoldDB" id="A0A0R0B6W7"/>
<evidence type="ECO:0000313" key="3">
    <source>
        <dbReference type="EMBL" id="KRG48643.1"/>
    </source>
</evidence>
<evidence type="ECO:0000313" key="4">
    <source>
        <dbReference type="Proteomes" id="UP000051757"/>
    </source>
</evidence>
<sequence>MMPASSLRGCRLLLASALLAAVPAFAAPATVAPATIQVSPAIDAAVKAPTRDANNAKRDTYRHPAQTLSFFKITPEKTVIEITPGNGWYSEILAPLLHDKGRYVAAVVDPMAVPEGRGRDYQQRSRDSLEKKYAAAPAQFGKTAVVAYDPAKPVFGPASSADVVLTFRNVHNWRKAGQAQGMFQGFFNVLKPGGVLGVVEHRAKADVADDDDTGYVGQQQVIAMAEAAGFRLDARSEVNANPRDTKDHPNGVWTLPPTNQHDKADDAKYQAIGESDRMTLRFIKP</sequence>
<dbReference type="InterPro" id="IPR016980">
    <property type="entry name" value="S-AdoMet-dep_MeTrfase_Alr7345"/>
</dbReference>
<dbReference type="Gene3D" id="3.40.50.150">
    <property type="entry name" value="Vaccinia Virus protein VP39"/>
    <property type="match status" value="1"/>
</dbReference>
<dbReference type="EMBL" id="LLXV01000055">
    <property type="protein sequence ID" value="KRG48643.1"/>
    <property type="molecule type" value="Genomic_DNA"/>
</dbReference>
<protein>
    <submittedName>
        <fullName evidence="3">Methyltransferase</fullName>
    </submittedName>
</protein>
<keyword evidence="3" id="KW-0808">Transferase</keyword>
<accession>A0A0R0B6W7</accession>
<dbReference type="CDD" id="cd02440">
    <property type="entry name" value="AdoMet_MTases"/>
    <property type="match status" value="1"/>
</dbReference>
<feature type="chain" id="PRO_5006391957" evidence="2">
    <location>
        <begin position="27"/>
        <end position="285"/>
    </location>
</feature>
<dbReference type="OrthoDB" id="9801692at2"/>
<dbReference type="GO" id="GO:0008168">
    <property type="term" value="F:methyltransferase activity"/>
    <property type="evidence" value="ECO:0007669"/>
    <property type="project" value="UniProtKB-KW"/>
</dbReference>
<dbReference type="PIRSF" id="PIRSF031679">
    <property type="entry name" value="Mtase_Alr7345_prd"/>
    <property type="match status" value="1"/>
</dbReference>
<dbReference type="InterPro" id="IPR029063">
    <property type="entry name" value="SAM-dependent_MTases_sf"/>
</dbReference>
<evidence type="ECO:0000256" key="2">
    <source>
        <dbReference type="SAM" id="SignalP"/>
    </source>
</evidence>
<keyword evidence="2" id="KW-0732">Signal</keyword>